<dbReference type="InterPro" id="IPR022880">
    <property type="entry name" value="DNApol_IV"/>
</dbReference>
<dbReference type="Pfam" id="PF11799">
    <property type="entry name" value="IMS_C"/>
    <property type="match status" value="1"/>
</dbReference>
<keyword evidence="7" id="KW-1185">Reference proteome</keyword>
<keyword evidence="4" id="KW-0234">DNA repair</keyword>
<keyword evidence="4" id="KW-0238">DNA-binding</keyword>
<comment type="function">
    <text evidence="2 4">Poorly processive, error-prone DNA polymerase involved in untargeted mutagenesis. Copies undamaged DNA at stalled replication forks, which arise in vivo from mismatched or misaligned primer ends. These misaligned primers can be extended by PolIV. Exhibits no 3'-5' exonuclease (proofreading) activity. May be involved in translesional synthesis, in conjunction with the beta clamp from PolIII.</text>
</comment>
<evidence type="ECO:0000256" key="1">
    <source>
        <dbReference type="ARBA" id="ARBA00010945"/>
    </source>
</evidence>
<comment type="caution">
    <text evidence="6">The sequence shown here is derived from an EMBL/GenBank/DDBJ whole genome shotgun (WGS) entry which is preliminary data.</text>
</comment>
<name>A0A7W0CRZ3_9ACTN</name>
<dbReference type="AlphaFoldDB" id="A0A7W0CRZ3"/>
<dbReference type="InterPro" id="IPR050116">
    <property type="entry name" value="DNA_polymerase-Y"/>
</dbReference>
<keyword evidence="4" id="KW-0239">DNA-directed DNA polymerase</keyword>
<keyword evidence="4" id="KW-0963">Cytoplasm</keyword>
<feature type="domain" description="UmuC" evidence="5">
    <location>
        <begin position="5"/>
        <end position="188"/>
    </location>
</feature>
<dbReference type="NCBIfam" id="NF002883">
    <property type="entry name" value="PRK03352.1"/>
    <property type="match status" value="1"/>
</dbReference>
<comment type="catalytic activity">
    <reaction evidence="3 4">
        <text>DNA(n) + a 2'-deoxyribonucleoside 5'-triphosphate = DNA(n+1) + diphosphate</text>
        <dbReference type="Rhea" id="RHEA:22508"/>
        <dbReference type="Rhea" id="RHEA-COMP:17339"/>
        <dbReference type="Rhea" id="RHEA-COMP:17340"/>
        <dbReference type="ChEBI" id="CHEBI:33019"/>
        <dbReference type="ChEBI" id="CHEBI:61560"/>
        <dbReference type="ChEBI" id="CHEBI:173112"/>
        <dbReference type="EC" id="2.7.7.7"/>
    </reaction>
</comment>
<dbReference type="InterPro" id="IPR036775">
    <property type="entry name" value="DNA_pol_Y-fam_lit_finger_sf"/>
</dbReference>
<comment type="subunit">
    <text evidence="4">Monomer.</text>
</comment>
<dbReference type="Gene3D" id="3.30.70.270">
    <property type="match status" value="1"/>
</dbReference>
<dbReference type="SUPFAM" id="SSF56672">
    <property type="entry name" value="DNA/RNA polymerases"/>
    <property type="match status" value="1"/>
</dbReference>
<gene>
    <name evidence="4" type="primary">dinB</name>
    <name evidence="6" type="ORF">HNR30_007496</name>
</gene>
<dbReference type="Pfam" id="PF00817">
    <property type="entry name" value="IMS"/>
    <property type="match status" value="1"/>
</dbReference>
<dbReference type="Gene3D" id="1.10.150.20">
    <property type="entry name" value="5' to 3' exonuclease, C-terminal subdomain"/>
    <property type="match status" value="1"/>
</dbReference>
<sequence>MKTWVIHIDLDFFMAAVEIVRNPDLRGQPVIVGTGAEPTQARTVVATASYEARAHGVHSGMPIRAAMRACPDAVFIPRDLAFYEQASAQVMRVLRTFPVIVEVWGLDEAFLGWNGDGYDNDPFTLAHTIQQTLTEQTGLTCSVGIGDNKHQAKLAAAFDKPSGVNRLTSADWAHIMNERPVTALWGIGSRTAAKLATLGIDTVAHLAAADVDLLAKTFGPTNGPWLRYLALGKGEESVTDAPWVPRSRSHEITLADDVTDRATIDAHVDTLARTLAAETRDEGRTAVRVVVKIRLSSFFTRTRQAKLAQPTTDPDVIATTAVDLLDRFDLRRPVRLIGVAVEFAPLPR</sequence>
<keyword evidence="4 6" id="KW-0808">Transferase</keyword>
<dbReference type="InterPro" id="IPR043128">
    <property type="entry name" value="Rev_trsase/Diguanyl_cyclase"/>
</dbReference>
<feature type="binding site" evidence="4">
    <location>
        <position position="9"/>
    </location>
    <ligand>
        <name>Mg(2+)</name>
        <dbReference type="ChEBI" id="CHEBI:18420"/>
    </ligand>
</feature>
<evidence type="ECO:0000313" key="6">
    <source>
        <dbReference type="EMBL" id="MBA2896105.1"/>
    </source>
</evidence>
<feature type="active site" evidence="4">
    <location>
        <position position="108"/>
    </location>
</feature>
<dbReference type="RefSeq" id="WP_181614829.1">
    <property type="nucleotide sequence ID" value="NZ_BAABAM010000007.1"/>
</dbReference>
<feature type="binding site" evidence="4">
    <location>
        <position position="107"/>
    </location>
    <ligand>
        <name>Mg(2+)</name>
        <dbReference type="ChEBI" id="CHEBI:18420"/>
    </ligand>
</feature>
<dbReference type="EC" id="2.7.7.7" evidence="4"/>
<keyword evidence="4 6" id="KW-0548">Nucleotidyltransferase</keyword>
<dbReference type="PROSITE" id="PS50173">
    <property type="entry name" value="UMUC"/>
    <property type="match status" value="1"/>
</dbReference>
<dbReference type="GO" id="GO:0003684">
    <property type="term" value="F:damaged DNA binding"/>
    <property type="evidence" value="ECO:0007669"/>
    <property type="project" value="InterPro"/>
</dbReference>
<keyword evidence="4" id="KW-0235">DNA replication</keyword>
<dbReference type="InterPro" id="IPR043502">
    <property type="entry name" value="DNA/RNA_pol_sf"/>
</dbReference>
<dbReference type="GO" id="GO:0005829">
    <property type="term" value="C:cytosol"/>
    <property type="evidence" value="ECO:0007669"/>
    <property type="project" value="TreeGrafter"/>
</dbReference>
<dbReference type="Pfam" id="PF11798">
    <property type="entry name" value="IMS_HHH"/>
    <property type="match status" value="1"/>
</dbReference>
<comment type="subcellular location">
    <subcellularLocation>
        <location evidence="4">Cytoplasm</location>
    </subcellularLocation>
</comment>
<accession>A0A7W0CRZ3</accession>
<dbReference type="PANTHER" id="PTHR11076">
    <property type="entry name" value="DNA REPAIR POLYMERASE UMUC / TRANSFERASE FAMILY MEMBER"/>
    <property type="match status" value="1"/>
</dbReference>
<feature type="site" description="Substrate discrimination" evidence="4">
    <location>
        <position position="14"/>
    </location>
</feature>
<protein>
    <recommendedName>
        <fullName evidence="4">DNA polymerase IV</fullName>
        <shortName evidence="4">Pol IV</shortName>
        <ecNumber evidence="4">2.7.7.7</ecNumber>
    </recommendedName>
</protein>
<proteinExistence type="inferred from homology"/>
<dbReference type="Gene3D" id="3.30.1490.100">
    <property type="entry name" value="DNA polymerase, Y-family, little finger domain"/>
    <property type="match status" value="1"/>
</dbReference>
<dbReference type="CDD" id="cd03586">
    <property type="entry name" value="PolY_Pol_IV_kappa"/>
    <property type="match status" value="1"/>
</dbReference>
<dbReference type="HAMAP" id="MF_01113">
    <property type="entry name" value="DNApol_IV"/>
    <property type="match status" value="1"/>
</dbReference>
<dbReference type="GO" id="GO:0000287">
    <property type="term" value="F:magnesium ion binding"/>
    <property type="evidence" value="ECO:0007669"/>
    <property type="project" value="UniProtKB-UniRule"/>
</dbReference>
<evidence type="ECO:0000313" key="7">
    <source>
        <dbReference type="Proteomes" id="UP000530928"/>
    </source>
</evidence>
<dbReference type="Proteomes" id="UP000530928">
    <property type="component" value="Unassembled WGS sequence"/>
</dbReference>
<comment type="cofactor">
    <cofactor evidence="4">
        <name>Mg(2+)</name>
        <dbReference type="ChEBI" id="CHEBI:18420"/>
    </cofactor>
    <text evidence="4">Binds 2 magnesium ions per subunit.</text>
</comment>
<dbReference type="Gene3D" id="3.40.1170.60">
    <property type="match status" value="1"/>
</dbReference>
<dbReference type="GO" id="GO:0006261">
    <property type="term" value="P:DNA-templated DNA replication"/>
    <property type="evidence" value="ECO:0007669"/>
    <property type="project" value="UniProtKB-UniRule"/>
</dbReference>
<dbReference type="GO" id="GO:0003887">
    <property type="term" value="F:DNA-directed DNA polymerase activity"/>
    <property type="evidence" value="ECO:0007669"/>
    <property type="project" value="UniProtKB-UniRule"/>
</dbReference>
<dbReference type="GO" id="GO:0042276">
    <property type="term" value="P:error-prone translesion synthesis"/>
    <property type="evidence" value="ECO:0007669"/>
    <property type="project" value="TreeGrafter"/>
</dbReference>
<evidence type="ECO:0000256" key="3">
    <source>
        <dbReference type="ARBA" id="ARBA00049244"/>
    </source>
</evidence>
<dbReference type="GO" id="GO:0009432">
    <property type="term" value="P:SOS response"/>
    <property type="evidence" value="ECO:0007669"/>
    <property type="project" value="TreeGrafter"/>
</dbReference>
<dbReference type="InterPro" id="IPR017961">
    <property type="entry name" value="DNA_pol_Y-fam_little_finger"/>
</dbReference>
<evidence type="ECO:0000256" key="2">
    <source>
        <dbReference type="ARBA" id="ARBA00025589"/>
    </source>
</evidence>
<keyword evidence="4" id="KW-0479">Metal-binding</keyword>
<dbReference type="InterPro" id="IPR001126">
    <property type="entry name" value="UmuC"/>
</dbReference>
<comment type="similarity">
    <text evidence="1 4">Belongs to the DNA polymerase type-Y family.</text>
</comment>
<keyword evidence="4" id="KW-0460">Magnesium</keyword>
<organism evidence="6 7">
    <name type="scientific">Nonomuraea soli</name>
    <dbReference type="NCBI Taxonomy" id="1032476"/>
    <lineage>
        <taxon>Bacteria</taxon>
        <taxon>Bacillati</taxon>
        <taxon>Actinomycetota</taxon>
        <taxon>Actinomycetes</taxon>
        <taxon>Streptosporangiales</taxon>
        <taxon>Streptosporangiaceae</taxon>
        <taxon>Nonomuraea</taxon>
    </lineage>
</organism>
<keyword evidence="4" id="KW-0227">DNA damage</keyword>
<dbReference type="EMBL" id="JACDUR010000008">
    <property type="protein sequence ID" value="MBA2896105.1"/>
    <property type="molecule type" value="Genomic_DNA"/>
</dbReference>
<keyword evidence="4" id="KW-0515">Mutator protein</keyword>
<dbReference type="PANTHER" id="PTHR11076:SF33">
    <property type="entry name" value="DNA POLYMERASE KAPPA"/>
    <property type="match status" value="1"/>
</dbReference>
<dbReference type="SUPFAM" id="SSF100879">
    <property type="entry name" value="Lesion bypass DNA polymerase (Y-family), little finger domain"/>
    <property type="match status" value="1"/>
</dbReference>
<evidence type="ECO:0000256" key="4">
    <source>
        <dbReference type="HAMAP-Rule" id="MF_01113"/>
    </source>
</evidence>
<evidence type="ECO:0000259" key="5">
    <source>
        <dbReference type="PROSITE" id="PS50173"/>
    </source>
</evidence>
<reference evidence="6 7" key="1">
    <citation type="submission" date="2020-07" db="EMBL/GenBank/DDBJ databases">
        <title>Genomic Encyclopedia of Type Strains, Phase IV (KMG-IV): sequencing the most valuable type-strain genomes for metagenomic binning, comparative biology and taxonomic classification.</title>
        <authorList>
            <person name="Goeker M."/>
        </authorList>
    </citation>
    <scope>NUCLEOTIDE SEQUENCE [LARGE SCALE GENOMIC DNA]</scope>
    <source>
        <strain evidence="6 7">DSM 45533</strain>
    </source>
</reference>
<dbReference type="InterPro" id="IPR024728">
    <property type="entry name" value="PolY_HhH_motif"/>
</dbReference>
<dbReference type="GO" id="GO:0006281">
    <property type="term" value="P:DNA repair"/>
    <property type="evidence" value="ECO:0007669"/>
    <property type="project" value="UniProtKB-UniRule"/>
</dbReference>